<protein>
    <recommendedName>
        <fullName evidence="2">HIT domain-containing protein</fullName>
    </recommendedName>
</protein>
<dbReference type="GO" id="GO:0003824">
    <property type="term" value="F:catalytic activity"/>
    <property type="evidence" value="ECO:0007669"/>
    <property type="project" value="InterPro"/>
</dbReference>
<sequence>VASLGGDAPLDGVESGVPDGSTLFEAIEQSGLDDSETFIVHRGETCFVLLNAYPYTSGHMMVLPRRAVATLDGLDAAEHEELWATVRDAVAAVESAFSPGGVNVGLNLGPAAGAGVPGHLHVHVVPRWSGDTNFTTTTADLRVLPEALGDSWRRLREAWPA</sequence>
<dbReference type="InterPro" id="IPR011146">
    <property type="entry name" value="HIT-like"/>
</dbReference>
<keyword evidence="1" id="KW-0547">Nucleotide-binding</keyword>
<proteinExistence type="predicted"/>
<evidence type="ECO:0000313" key="3">
    <source>
        <dbReference type="EMBL" id="SUZ83486.1"/>
    </source>
</evidence>
<dbReference type="GO" id="GO:0000166">
    <property type="term" value="F:nucleotide binding"/>
    <property type="evidence" value="ECO:0007669"/>
    <property type="project" value="UniProtKB-KW"/>
</dbReference>
<evidence type="ECO:0000259" key="2">
    <source>
        <dbReference type="PROSITE" id="PS51084"/>
    </source>
</evidence>
<feature type="non-terminal residue" evidence="3">
    <location>
        <position position="1"/>
    </location>
</feature>
<name>A0A381QVN8_9ZZZZ</name>
<dbReference type="InterPro" id="IPR052908">
    <property type="entry name" value="AP-4-A_phosphorylase"/>
</dbReference>
<dbReference type="CDD" id="cd01275">
    <property type="entry name" value="FHIT"/>
    <property type="match status" value="1"/>
</dbReference>
<accession>A0A381QVN8</accession>
<dbReference type="Gene3D" id="3.30.428.10">
    <property type="entry name" value="HIT-like"/>
    <property type="match status" value="1"/>
</dbReference>
<dbReference type="Pfam" id="PF01230">
    <property type="entry name" value="HIT"/>
    <property type="match status" value="1"/>
</dbReference>
<dbReference type="PROSITE" id="PS51084">
    <property type="entry name" value="HIT_2"/>
    <property type="match status" value="1"/>
</dbReference>
<reference evidence="3" key="1">
    <citation type="submission" date="2018-05" db="EMBL/GenBank/DDBJ databases">
        <authorList>
            <person name="Lanie J.A."/>
            <person name="Ng W.-L."/>
            <person name="Kazmierczak K.M."/>
            <person name="Andrzejewski T.M."/>
            <person name="Davidsen T.M."/>
            <person name="Wayne K.J."/>
            <person name="Tettelin H."/>
            <person name="Glass J.I."/>
            <person name="Rusch D."/>
            <person name="Podicherti R."/>
            <person name="Tsui H.-C.T."/>
            <person name="Winkler M.E."/>
        </authorList>
    </citation>
    <scope>NUCLEOTIDE SEQUENCE</scope>
</reference>
<gene>
    <name evidence="3" type="ORF">METZ01_LOCUS36340</name>
</gene>
<dbReference type="AlphaFoldDB" id="A0A381QVN8"/>
<dbReference type="SUPFAM" id="SSF54197">
    <property type="entry name" value="HIT-like"/>
    <property type="match status" value="1"/>
</dbReference>
<dbReference type="PANTHER" id="PTHR42997:SF1">
    <property type="entry name" value="AP-4-A PHOSPHORYLASE"/>
    <property type="match status" value="1"/>
</dbReference>
<dbReference type="PANTHER" id="PTHR42997">
    <property type="entry name" value="HIT FAMILY HYDROLASE"/>
    <property type="match status" value="1"/>
</dbReference>
<evidence type="ECO:0000256" key="1">
    <source>
        <dbReference type="ARBA" id="ARBA00022741"/>
    </source>
</evidence>
<dbReference type="EMBL" id="UINC01001552">
    <property type="protein sequence ID" value="SUZ83486.1"/>
    <property type="molecule type" value="Genomic_DNA"/>
</dbReference>
<dbReference type="InterPro" id="IPR039383">
    <property type="entry name" value="FHIT"/>
</dbReference>
<feature type="domain" description="HIT" evidence="2">
    <location>
        <begin position="26"/>
        <end position="134"/>
    </location>
</feature>
<organism evidence="3">
    <name type="scientific">marine metagenome</name>
    <dbReference type="NCBI Taxonomy" id="408172"/>
    <lineage>
        <taxon>unclassified sequences</taxon>
        <taxon>metagenomes</taxon>
        <taxon>ecological metagenomes</taxon>
    </lineage>
</organism>
<dbReference type="InterPro" id="IPR036265">
    <property type="entry name" value="HIT-like_sf"/>
</dbReference>